<gene>
    <name evidence="1" type="ORF">SAMN04488500_10670</name>
</gene>
<dbReference type="STRING" id="112901.SAMN04488500_10670"/>
<dbReference type="InterPro" id="IPR006944">
    <property type="entry name" value="Phage/GTA_portal"/>
</dbReference>
<dbReference type="Proteomes" id="UP000192738">
    <property type="component" value="Unassembled WGS sequence"/>
</dbReference>
<keyword evidence="2" id="KW-1185">Reference proteome</keyword>
<dbReference type="AlphaFoldDB" id="A0A1W2AS05"/>
<name>A0A1W2AS05_9FIRM</name>
<dbReference type="OrthoDB" id="2491at2"/>
<evidence type="ECO:0000313" key="1">
    <source>
        <dbReference type="EMBL" id="SMC63374.1"/>
    </source>
</evidence>
<sequence>MLLSSFVNRKENRQLIYAKMLDGSFPVFSQFGNNIYASDIVQNCIDCIATEISKLQPRHIRTDSNGIQTTPKSSLNRLFRFSPNPIMTTKDFLEKVIWQLYFNYNAFIYPMYDTVTDQRGTTRDYTAFYPLNPTRVEFLQDESNALFIKMYFSGGNDFTLPYDSVIHLRKKYSVNDIMGGGANGQPDNGPLLKVLQINDTITDGLGKAIKSSLSIRGVLKIATMMDDEKQKAERTRFEAAINSSESGILPMDLKGEYVPLNIDPKVVDKDTMEFVQNKILNWYGVSLKIISGTFNDEEYQAFYEKVLEPIIVSLGQAFSKTMFSKRELEVGNEIVFYQRDMMYLSTPNKLKLLEVAGAQGLLTDDQKLAILGYSPLADGTGSRRTISLNYISVDIADVYQLKKAGSKDNTQGGGNTGA</sequence>
<evidence type="ECO:0000313" key="2">
    <source>
        <dbReference type="Proteomes" id="UP000192738"/>
    </source>
</evidence>
<protein>
    <submittedName>
        <fullName evidence="1">Phage portal protein, HK97 family</fullName>
    </submittedName>
</protein>
<dbReference type="RefSeq" id="WP_084575295.1">
    <property type="nucleotide sequence ID" value="NZ_CP155572.1"/>
</dbReference>
<accession>A0A1W2AS05</accession>
<reference evidence="1 2" key="1">
    <citation type="submission" date="2017-04" db="EMBL/GenBank/DDBJ databases">
        <authorList>
            <person name="Afonso C.L."/>
            <person name="Miller P.J."/>
            <person name="Scott M.A."/>
            <person name="Spackman E."/>
            <person name="Goraichik I."/>
            <person name="Dimitrov K.M."/>
            <person name="Suarez D.L."/>
            <person name="Swayne D.E."/>
        </authorList>
    </citation>
    <scope>NUCLEOTIDE SEQUENCE [LARGE SCALE GENOMIC DNA]</scope>
    <source>
        <strain evidence="1 2">DSM 5090</strain>
    </source>
</reference>
<dbReference type="Pfam" id="PF04860">
    <property type="entry name" value="Phage_portal"/>
    <property type="match status" value="1"/>
</dbReference>
<organism evidence="1 2">
    <name type="scientific">Sporomusa malonica</name>
    <dbReference type="NCBI Taxonomy" id="112901"/>
    <lineage>
        <taxon>Bacteria</taxon>
        <taxon>Bacillati</taxon>
        <taxon>Bacillota</taxon>
        <taxon>Negativicutes</taxon>
        <taxon>Selenomonadales</taxon>
        <taxon>Sporomusaceae</taxon>
        <taxon>Sporomusa</taxon>
    </lineage>
</organism>
<proteinExistence type="predicted"/>
<dbReference type="EMBL" id="FWXI01000006">
    <property type="protein sequence ID" value="SMC63374.1"/>
    <property type="molecule type" value="Genomic_DNA"/>
</dbReference>